<evidence type="ECO:0000313" key="8">
    <source>
        <dbReference type="Proteomes" id="UP001501147"/>
    </source>
</evidence>
<evidence type="ECO:0000313" key="7">
    <source>
        <dbReference type="EMBL" id="GAA4794710.1"/>
    </source>
</evidence>
<dbReference type="Gene3D" id="3.40.50.300">
    <property type="entry name" value="P-loop containing nucleotide triphosphate hydrolases"/>
    <property type="match status" value="1"/>
</dbReference>
<dbReference type="EMBL" id="BAABJV010000024">
    <property type="protein sequence ID" value="GAA4794710.1"/>
    <property type="molecule type" value="Genomic_DNA"/>
</dbReference>
<name>A0ABP9BFF3_9ACTN</name>
<evidence type="ECO:0000256" key="3">
    <source>
        <dbReference type="ARBA" id="ARBA00022741"/>
    </source>
</evidence>
<dbReference type="PANTHER" id="PTHR43820:SF4">
    <property type="entry name" value="HIGH-AFFINITY BRANCHED-CHAIN AMINO ACID TRANSPORT ATP-BINDING PROTEIN LIVF"/>
    <property type="match status" value="1"/>
</dbReference>
<sequence>MTAAMQALGVRVRYGPLEALHGVGLTVPSGAVTVLLGRNGSGRTTLLRVLAGTVRPTEGTVLLRGRDVTALAAHRRARAGVLLVPEAPAVHAGLTVRDNLELVRPGADQGPALRAYPALERLLDRRAATLSGGERRMLAVGRALLSPAGVLLLDEPVVGMAPGAAASTYRLLSERATAGAAVVLAEQRLPGALARDTGPAVVVAVLRRGAVVFRGEAAEVG</sequence>
<dbReference type="GO" id="GO:0005524">
    <property type="term" value="F:ATP binding"/>
    <property type="evidence" value="ECO:0007669"/>
    <property type="project" value="UniProtKB-KW"/>
</dbReference>
<keyword evidence="2" id="KW-0813">Transport</keyword>
<dbReference type="InterPro" id="IPR003593">
    <property type="entry name" value="AAA+_ATPase"/>
</dbReference>
<dbReference type="SUPFAM" id="SSF52540">
    <property type="entry name" value="P-loop containing nucleoside triphosphate hydrolases"/>
    <property type="match status" value="1"/>
</dbReference>
<dbReference type="InterPro" id="IPR052156">
    <property type="entry name" value="BCAA_Transport_ATP-bd_LivF"/>
</dbReference>
<dbReference type="Proteomes" id="UP001501147">
    <property type="component" value="Unassembled WGS sequence"/>
</dbReference>
<dbReference type="PROSITE" id="PS00211">
    <property type="entry name" value="ABC_TRANSPORTER_1"/>
    <property type="match status" value="1"/>
</dbReference>
<organism evidence="7 8">
    <name type="scientific">Streptomyces sanyensis</name>
    <dbReference type="NCBI Taxonomy" id="568869"/>
    <lineage>
        <taxon>Bacteria</taxon>
        <taxon>Bacillati</taxon>
        <taxon>Actinomycetota</taxon>
        <taxon>Actinomycetes</taxon>
        <taxon>Kitasatosporales</taxon>
        <taxon>Streptomycetaceae</taxon>
        <taxon>Streptomyces</taxon>
    </lineage>
</organism>
<evidence type="ECO:0000259" key="6">
    <source>
        <dbReference type="PROSITE" id="PS50893"/>
    </source>
</evidence>
<dbReference type="PROSITE" id="PS50893">
    <property type="entry name" value="ABC_TRANSPORTER_2"/>
    <property type="match status" value="1"/>
</dbReference>
<accession>A0ABP9BFF3</accession>
<reference evidence="8" key="1">
    <citation type="journal article" date="2019" name="Int. J. Syst. Evol. Microbiol.">
        <title>The Global Catalogue of Microorganisms (GCM) 10K type strain sequencing project: providing services to taxonomists for standard genome sequencing and annotation.</title>
        <authorList>
            <consortium name="The Broad Institute Genomics Platform"/>
            <consortium name="The Broad Institute Genome Sequencing Center for Infectious Disease"/>
            <person name="Wu L."/>
            <person name="Ma J."/>
        </authorList>
    </citation>
    <scope>NUCLEOTIDE SEQUENCE [LARGE SCALE GENOMIC DNA]</scope>
    <source>
        <strain evidence="8">JCM 18324</strain>
    </source>
</reference>
<keyword evidence="8" id="KW-1185">Reference proteome</keyword>
<dbReference type="InterPro" id="IPR003439">
    <property type="entry name" value="ABC_transporter-like_ATP-bd"/>
</dbReference>
<dbReference type="RefSeq" id="WP_425588726.1">
    <property type="nucleotide sequence ID" value="NZ_BAABJV010000024.1"/>
</dbReference>
<protein>
    <submittedName>
        <fullName evidence="7">ABC transporter ATP-binding protein</fullName>
    </submittedName>
</protein>
<evidence type="ECO:0000256" key="5">
    <source>
        <dbReference type="ARBA" id="ARBA00022970"/>
    </source>
</evidence>
<feature type="domain" description="ABC transporter" evidence="6">
    <location>
        <begin position="5"/>
        <end position="220"/>
    </location>
</feature>
<keyword evidence="3" id="KW-0547">Nucleotide-binding</keyword>
<dbReference type="Pfam" id="PF00005">
    <property type="entry name" value="ABC_tran"/>
    <property type="match status" value="1"/>
</dbReference>
<keyword evidence="4 7" id="KW-0067">ATP-binding</keyword>
<dbReference type="PANTHER" id="PTHR43820">
    <property type="entry name" value="HIGH-AFFINITY BRANCHED-CHAIN AMINO ACID TRANSPORT ATP-BINDING PROTEIN LIVF"/>
    <property type="match status" value="1"/>
</dbReference>
<gene>
    <name evidence="7" type="ORF">GCM10023329_54130</name>
</gene>
<evidence type="ECO:0000256" key="1">
    <source>
        <dbReference type="ARBA" id="ARBA00005417"/>
    </source>
</evidence>
<evidence type="ECO:0000256" key="2">
    <source>
        <dbReference type="ARBA" id="ARBA00022448"/>
    </source>
</evidence>
<dbReference type="InterPro" id="IPR017871">
    <property type="entry name" value="ABC_transporter-like_CS"/>
</dbReference>
<evidence type="ECO:0000256" key="4">
    <source>
        <dbReference type="ARBA" id="ARBA00022840"/>
    </source>
</evidence>
<comment type="similarity">
    <text evidence="1">Belongs to the ABC transporter superfamily.</text>
</comment>
<proteinExistence type="inferred from homology"/>
<dbReference type="SMART" id="SM00382">
    <property type="entry name" value="AAA"/>
    <property type="match status" value="1"/>
</dbReference>
<keyword evidence="5" id="KW-0029">Amino-acid transport</keyword>
<dbReference type="InterPro" id="IPR027417">
    <property type="entry name" value="P-loop_NTPase"/>
</dbReference>
<comment type="caution">
    <text evidence="7">The sequence shown here is derived from an EMBL/GenBank/DDBJ whole genome shotgun (WGS) entry which is preliminary data.</text>
</comment>